<keyword evidence="9 11" id="KW-0482">Metalloprotease</keyword>
<accession>A0ABU2KNV7</accession>
<keyword evidence="3 11" id="KW-0645">Protease</keyword>
<dbReference type="RefSeq" id="WP_311543394.1">
    <property type="nucleotide sequence ID" value="NZ_JAVREK010000002.1"/>
</dbReference>
<keyword evidence="6 11" id="KW-0378">Hydrolase</keyword>
<keyword evidence="2" id="KW-1003">Cell membrane</keyword>
<sequence length="312" mass="33492">MTTSAAVTLLFGLPWLLSSMIVLTVAAGLVTAPFTFDSGADDAVSNIVGWAVVVGFPLSGALPLWGPVENTIARLLFRFRPPSPQERQRIDALWAGVARRAGIDPAAYTLWVQDADDVNASAGAGRTVGVTRFALAELAPAHLEAVLAHELGHHLGGHPWARILVYWYSLPTRAVLRLAGLITRLLTRLYSLTIGAMLISRSRNTGTAAFVGCALLLVPAFCVLPFLLPLVPLVVAAPVDAWFSRRGELYADRVAADLGYGPHLADLFQLWQAQGYDDGHTQAGALERMMSSHPALHARLTALQRHAQRSGA</sequence>
<gene>
    <name evidence="14" type="ORF">RM446_02430</name>
</gene>
<evidence type="ECO:0000313" key="15">
    <source>
        <dbReference type="Proteomes" id="UP001183226"/>
    </source>
</evidence>
<evidence type="ECO:0000256" key="12">
    <source>
        <dbReference type="SAM" id="Phobius"/>
    </source>
</evidence>
<dbReference type="GO" id="GO:0008237">
    <property type="term" value="F:metallopeptidase activity"/>
    <property type="evidence" value="ECO:0007669"/>
    <property type="project" value="UniProtKB-KW"/>
</dbReference>
<keyword evidence="15" id="KW-1185">Reference proteome</keyword>
<evidence type="ECO:0000256" key="3">
    <source>
        <dbReference type="ARBA" id="ARBA00022670"/>
    </source>
</evidence>
<evidence type="ECO:0000256" key="10">
    <source>
        <dbReference type="ARBA" id="ARBA00023136"/>
    </source>
</evidence>
<feature type="transmembrane region" description="Helical" evidence="12">
    <location>
        <begin position="207"/>
        <end position="228"/>
    </location>
</feature>
<feature type="transmembrane region" description="Helical" evidence="12">
    <location>
        <begin position="50"/>
        <end position="68"/>
    </location>
</feature>
<protein>
    <submittedName>
        <fullName evidence="14">M48 family metalloprotease</fullName>
        <ecNumber evidence="14">3.4.24.-</ecNumber>
    </submittedName>
</protein>
<evidence type="ECO:0000256" key="2">
    <source>
        <dbReference type="ARBA" id="ARBA00022475"/>
    </source>
</evidence>
<keyword evidence="5" id="KW-0479">Metal-binding</keyword>
<dbReference type="PANTHER" id="PTHR43221">
    <property type="entry name" value="PROTEASE HTPX"/>
    <property type="match status" value="1"/>
</dbReference>
<keyword evidence="7 11" id="KW-0862">Zinc</keyword>
<evidence type="ECO:0000256" key="1">
    <source>
        <dbReference type="ARBA" id="ARBA00004651"/>
    </source>
</evidence>
<evidence type="ECO:0000313" key="14">
    <source>
        <dbReference type="EMBL" id="MDT0300961.1"/>
    </source>
</evidence>
<comment type="similarity">
    <text evidence="11">Belongs to the peptidase M48 family.</text>
</comment>
<evidence type="ECO:0000256" key="7">
    <source>
        <dbReference type="ARBA" id="ARBA00022833"/>
    </source>
</evidence>
<dbReference type="InterPro" id="IPR050083">
    <property type="entry name" value="HtpX_protease"/>
</dbReference>
<comment type="cofactor">
    <cofactor evidence="11">
        <name>Zn(2+)</name>
        <dbReference type="ChEBI" id="CHEBI:29105"/>
    </cofactor>
    <text evidence="11">Binds 1 zinc ion per subunit.</text>
</comment>
<dbReference type="EC" id="3.4.24.-" evidence="14"/>
<evidence type="ECO:0000256" key="11">
    <source>
        <dbReference type="RuleBase" id="RU003983"/>
    </source>
</evidence>
<dbReference type="Pfam" id="PF01435">
    <property type="entry name" value="Peptidase_M48"/>
    <property type="match status" value="1"/>
</dbReference>
<reference evidence="15" key="1">
    <citation type="submission" date="2023-07" db="EMBL/GenBank/DDBJ databases">
        <title>30 novel species of actinomycetes from the DSMZ collection.</title>
        <authorList>
            <person name="Nouioui I."/>
        </authorList>
    </citation>
    <scope>NUCLEOTIDE SEQUENCE [LARGE SCALE GENOMIC DNA]</scope>
    <source>
        <strain evidence="15">DSM 45055</strain>
    </source>
</reference>
<evidence type="ECO:0000256" key="4">
    <source>
        <dbReference type="ARBA" id="ARBA00022692"/>
    </source>
</evidence>
<comment type="subcellular location">
    <subcellularLocation>
        <location evidence="1">Cell membrane</location>
        <topology evidence="1">Multi-pass membrane protein</topology>
    </subcellularLocation>
</comment>
<evidence type="ECO:0000256" key="5">
    <source>
        <dbReference type="ARBA" id="ARBA00022723"/>
    </source>
</evidence>
<dbReference type="Proteomes" id="UP001183226">
    <property type="component" value="Unassembled WGS sequence"/>
</dbReference>
<dbReference type="EMBL" id="JAVREK010000002">
    <property type="protein sequence ID" value="MDT0300961.1"/>
    <property type="molecule type" value="Genomic_DNA"/>
</dbReference>
<dbReference type="PANTHER" id="PTHR43221:SF1">
    <property type="entry name" value="PROTEASE HTPX"/>
    <property type="match status" value="1"/>
</dbReference>
<evidence type="ECO:0000259" key="13">
    <source>
        <dbReference type="Pfam" id="PF01435"/>
    </source>
</evidence>
<dbReference type="Gene3D" id="3.30.2010.10">
    <property type="entry name" value="Metalloproteases ('zincins'), catalytic domain"/>
    <property type="match status" value="1"/>
</dbReference>
<keyword evidence="10 12" id="KW-0472">Membrane</keyword>
<organism evidence="14 15">
    <name type="scientific">Streptomonospora wellingtoniae</name>
    <dbReference type="NCBI Taxonomy" id="3075544"/>
    <lineage>
        <taxon>Bacteria</taxon>
        <taxon>Bacillati</taxon>
        <taxon>Actinomycetota</taxon>
        <taxon>Actinomycetes</taxon>
        <taxon>Streptosporangiales</taxon>
        <taxon>Nocardiopsidaceae</taxon>
        <taxon>Streptomonospora</taxon>
    </lineage>
</organism>
<name>A0ABU2KNV7_9ACTN</name>
<proteinExistence type="inferred from homology"/>
<dbReference type="InterPro" id="IPR001915">
    <property type="entry name" value="Peptidase_M48"/>
</dbReference>
<keyword evidence="4 12" id="KW-0812">Transmembrane</keyword>
<evidence type="ECO:0000256" key="9">
    <source>
        <dbReference type="ARBA" id="ARBA00023049"/>
    </source>
</evidence>
<comment type="caution">
    <text evidence="14">The sequence shown here is derived from an EMBL/GenBank/DDBJ whole genome shotgun (WGS) entry which is preliminary data.</text>
</comment>
<evidence type="ECO:0000256" key="8">
    <source>
        <dbReference type="ARBA" id="ARBA00022989"/>
    </source>
</evidence>
<evidence type="ECO:0000256" key="6">
    <source>
        <dbReference type="ARBA" id="ARBA00022801"/>
    </source>
</evidence>
<keyword evidence="8 12" id="KW-1133">Transmembrane helix</keyword>
<feature type="domain" description="Peptidase M48" evidence="13">
    <location>
        <begin position="84"/>
        <end position="305"/>
    </location>
</feature>